<protein>
    <submittedName>
        <fullName evidence="6">TetR/AcrR family transcriptional regulator</fullName>
    </submittedName>
</protein>
<dbReference type="SUPFAM" id="SSF46689">
    <property type="entry name" value="Homeodomain-like"/>
    <property type="match status" value="1"/>
</dbReference>
<evidence type="ECO:0000256" key="4">
    <source>
        <dbReference type="PROSITE-ProRule" id="PRU00335"/>
    </source>
</evidence>
<dbReference type="PROSITE" id="PS50977">
    <property type="entry name" value="HTH_TETR_2"/>
    <property type="match status" value="1"/>
</dbReference>
<evidence type="ECO:0000313" key="6">
    <source>
        <dbReference type="EMBL" id="QDE30068.1"/>
    </source>
</evidence>
<keyword evidence="7" id="KW-1185">Reference proteome</keyword>
<dbReference type="Gene3D" id="1.10.10.60">
    <property type="entry name" value="Homeodomain-like"/>
    <property type="match status" value="1"/>
</dbReference>
<dbReference type="GO" id="GO:0003677">
    <property type="term" value="F:DNA binding"/>
    <property type="evidence" value="ECO:0007669"/>
    <property type="project" value="UniProtKB-UniRule"/>
</dbReference>
<evidence type="ECO:0000256" key="2">
    <source>
        <dbReference type="ARBA" id="ARBA00023125"/>
    </source>
</evidence>
<dbReference type="InterPro" id="IPR001647">
    <property type="entry name" value="HTH_TetR"/>
</dbReference>
<gene>
    <name evidence="6" type="ORF">FH971_03210</name>
</gene>
<name>A0A4Y5YBW7_9GAMM</name>
<evidence type="ECO:0000256" key="1">
    <source>
        <dbReference type="ARBA" id="ARBA00023015"/>
    </source>
</evidence>
<dbReference type="EMBL" id="CP041036">
    <property type="protein sequence ID" value="QDE30068.1"/>
    <property type="molecule type" value="Genomic_DNA"/>
</dbReference>
<feature type="domain" description="HTH tetR-type" evidence="5">
    <location>
        <begin position="29"/>
        <end position="89"/>
    </location>
</feature>
<dbReference type="PANTHER" id="PTHR47506">
    <property type="entry name" value="TRANSCRIPTIONAL REGULATORY PROTEIN"/>
    <property type="match status" value="1"/>
</dbReference>
<dbReference type="PRINTS" id="PR00455">
    <property type="entry name" value="HTHTETR"/>
</dbReference>
<dbReference type="Pfam" id="PF00440">
    <property type="entry name" value="TetR_N"/>
    <property type="match status" value="1"/>
</dbReference>
<proteinExistence type="predicted"/>
<evidence type="ECO:0000259" key="5">
    <source>
        <dbReference type="PROSITE" id="PS50977"/>
    </source>
</evidence>
<organism evidence="6 7">
    <name type="scientific">Shewanella polaris</name>
    <dbReference type="NCBI Taxonomy" id="2588449"/>
    <lineage>
        <taxon>Bacteria</taxon>
        <taxon>Pseudomonadati</taxon>
        <taxon>Pseudomonadota</taxon>
        <taxon>Gammaproteobacteria</taxon>
        <taxon>Alteromonadales</taxon>
        <taxon>Shewanellaceae</taxon>
        <taxon>Shewanella</taxon>
    </lineage>
</organism>
<dbReference type="InterPro" id="IPR009057">
    <property type="entry name" value="Homeodomain-like_sf"/>
</dbReference>
<feature type="DNA-binding region" description="H-T-H motif" evidence="4">
    <location>
        <begin position="52"/>
        <end position="71"/>
    </location>
</feature>
<dbReference type="KEGG" id="spol:FH971_03210"/>
<dbReference type="PANTHER" id="PTHR47506:SF1">
    <property type="entry name" value="HTH-TYPE TRANSCRIPTIONAL REGULATOR YJDC"/>
    <property type="match status" value="1"/>
</dbReference>
<evidence type="ECO:0000313" key="7">
    <source>
        <dbReference type="Proteomes" id="UP000319809"/>
    </source>
</evidence>
<reference evidence="6 7" key="1">
    <citation type="submission" date="2019-06" db="EMBL/GenBank/DDBJ databases">
        <title>The genome of Shewanella sp. SM1901.</title>
        <authorList>
            <person name="Cha Q."/>
        </authorList>
    </citation>
    <scope>NUCLEOTIDE SEQUENCE [LARGE SCALE GENOMIC DNA]</scope>
    <source>
        <strain evidence="6 7">SM1901</strain>
    </source>
</reference>
<sequence>MIRLLGRVFFKLTTFLNLRGSMAAGRKKEFDEAAVLDSAMKVFWQKGYVGTSMSDLTESMGIKKQSLYNAFISKEQLFIKATDLYLNNRYANNFSLLYQENISLSERMRNCMMSILVRQCDSTEHKGCFVTLCQSDLDSDNMPAEATQKLIDSDNDILNMWVDLFLTDPESIALGLNKRANECSMCIFTTLKGTACMSRINTPSTDLTCVIENCLKNIGLH</sequence>
<keyword evidence="1" id="KW-0805">Transcription regulation</keyword>
<dbReference type="Proteomes" id="UP000319809">
    <property type="component" value="Chromosome"/>
</dbReference>
<keyword evidence="3" id="KW-0804">Transcription</keyword>
<accession>A0A4Y5YBW7</accession>
<dbReference type="AlphaFoldDB" id="A0A4Y5YBW7"/>
<evidence type="ECO:0000256" key="3">
    <source>
        <dbReference type="ARBA" id="ARBA00023163"/>
    </source>
</evidence>
<keyword evidence="2 4" id="KW-0238">DNA-binding</keyword>